<dbReference type="OrthoDB" id="162566at2"/>
<feature type="domain" description="DinB-like" evidence="1">
    <location>
        <begin position="10"/>
        <end position="135"/>
    </location>
</feature>
<accession>A0A402AS32</accession>
<dbReference type="AlphaFoldDB" id="A0A402AS32"/>
<name>A0A402AS32_9CHLR</name>
<dbReference type="Pfam" id="PF12867">
    <property type="entry name" value="DinB_2"/>
    <property type="match status" value="1"/>
</dbReference>
<dbReference type="SUPFAM" id="SSF109854">
    <property type="entry name" value="DinB/YfiT-like putative metalloenzymes"/>
    <property type="match status" value="1"/>
</dbReference>
<proteinExistence type="predicted"/>
<comment type="caution">
    <text evidence="2">The sequence shown here is derived from an EMBL/GenBank/DDBJ whole genome shotgun (WGS) entry which is preliminary data.</text>
</comment>
<dbReference type="Proteomes" id="UP000287188">
    <property type="component" value="Unassembled WGS sequence"/>
</dbReference>
<dbReference type="RefSeq" id="WP_126553882.1">
    <property type="nucleotide sequence ID" value="NZ_BIFS01000001.1"/>
</dbReference>
<reference evidence="3" key="1">
    <citation type="submission" date="2018-12" db="EMBL/GenBank/DDBJ databases">
        <title>Tengunoibacter tsumagoiensis gen. nov., sp. nov., Dictyobacter kobayashii sp. nov., D. alpinus sp. nov., and D. joshuensis sp. nov. and description of Dictyobacteraceae fam. nov. within the order Ktedonobacterales isolated from Tengu-no-mugimeshi.</title>
        <authorList>
            <person name="Wang C.M."/>
            <person name="Zheng Y."/>
            <person name="Sakai Y."/>
            <person name="Toyoda A."/>
            <person name="Minakuchi Y."/>
            <person name="Abe K."/>
            <person name="Yokota A."/>
            <person name="Yabe S."/>
        </authorList>
    </citation>
    <scope>NUCLEOTIDE SEQUENCE [LARGE SCALE GENOMIC DNA]</scope>
    <source>
        <strain evidence="3">Uno11</strain>
    </source>
</reference>
<dbReference type="EMBL" id="BIFS01000001">
    <property type="protein sequence ID" value="GCE21907.1"/>
    <property type="molecule type" value="Genomic_DNA"/>
</dbReference>
<evidence type="ECO:0000313" key="2">
    <source>
        <dbReference type="EMBL" id="GCE21907.1"/>
    </source>
</evidence>
<dbReference type="Gene3D" id="1.20.120.450">
    <property type="entry name" value="dinb family like domain"/>
    <property type="match status" value="1"/>
</dbReference>
<protein>
    <recommendedName>
        <fullName evidence="1">DinB-like domain-containing protein</fullName>
    </recommendedName>
</protein>
<sequence length="163" mass="19181">MEKATLLKTLTETRAAWEALLAQIDEEQMQKPGAAGKWSVKDVIAHVAWGENEIVPLLRTHVLADSDLWNLSDDELNEITYQQNKDRPLHDIVNEERQAYTALLEVVQQLRDEDLNDPHRFKNMPQEWRPWQLIAGNSFKHYEDHMPSLRDWLAKTKEETRKR</sequence>
<keyword evidence="3" id="KW-1185">Reference proteome</keyword>
<evidence type="ECO:0000259" key="1">
    <source>
        <dbReference type="Pfam" id="PF12867"/>
    </source>
</evidence>
<gene>
    <name evidence="2" type="ORF">KDK_57070</name>
</gene>
<evidence type="ECO:0000313" key="3">
    <source>
        <dbReference type="Proteomes" id="UP000287188"/>
    </source>
</evidence>
<organism evidence="2 3">
    <name type="scientific">Dictyobacter kobayashii</name>
    <dbReference type="NCBI Taxonomy" id="2014872"/>
    <lineage>
        <taxon>Bacteria</taxon>
        <taxon>Bacillati</taxon>
        <taxon>Chloroflexota</taxon>
        <taxon>Ktedonobacteria</taxon>
        <taxon>Ktedonobacterales</taxon>
        <taxon>Dictyobacteraceae</taxon>
        <taxon>Dictyobacter</taxon>
    </lineage>
</organism>
<dbReference type="InterPro" id="IPR034660">
    <property type="entry name" value="DinB/YfiT-like"/>
</dbReference>
<dbReference type="InterPro" id="IPR024775">
    <property type="entry name" value="DinB-like"/>
</dbReference>